<evidence type="ECO:0000256" key="1">
    <source>
        <dbReference type="SAM" id="MobiDB-lite"/>
    </source>
</evidence>
<dbReference type="Proteomes" id="UP001499987">
    <property type="component" value="Unassembled WGS sequence"/>
</dbReference>
<comment type="caution">
    <text evidence="2">The sequence shown here is derived from an EMBL/GenBank/DDBJ whole genome shotgun (WGS) entry which is preliminary data.</text>
</comment>
<feature type="compositionally biased region" description="Low complexity" evidence="1">
    <location>
        <begin position="75"/>
        <end position="87"/>
    </location>
</feature>
<accession>A0ABN1TKR2</accession>
<proteinExistence type="predicted"/>
<evidence type="ECO:0000313" key="2">
    <source>
        <dbReference type="EMBL" id="GAA1091973.1"/>
    </source>
</evidence>
<feature type="region of interest" description="Disordered" evidence="1">
    <location>
        <begin position="1"/>
        <end position="104"/>
    </location>
</feature>
<feature type="compositionally biased region" description="Basic and acidic residues" evidence="1">
    <location>
        <begin position="88"/>
        <end position="104"/>
    </location>
</feature>
<evidence type="ECO:0000313" key="3">
    <source>
        <dbReference type="Proteomes" id="UP001499987"/>
    </source>
</evidence>
<keyword evidence="3" id="KW-1185">Reference proteome</keyword>
<dbReference type="EMBL" id="BAAALD010000037">
    <property type="protein sequence ID" value="GAA1091973.1"/>
    <property type="molecule type" value="Genomic_DNA"/>
</dbReference>
<gene>
    <name evidence="2" type="ORF">GCM10009663_39660</name>
</gene>
<protein>
    <submittedName>
        <fullName evidence="2">Uncharacterized protein</fullName>
    </submittedName>
</protein>
<name>A0ABN1TKR2_9ACTN</name>
<reference evidence="2 3" key="1">
    <citation type="journal article" date="2019" name="Int. J. Syst. Evol. Microbiol.">
        <title>The Global Catalogue of Microorganisms (GCM) 10K type strain sequencing project: providing services to taxonomists for standard genome sequencing and annotation.</title>
        <authorList>
            <consortium name="The Broad Institute Genomics Platform"/>
            <consortium name="The Broad Institute Genome Sequencing Center for Infectious Disease"/>
            <person name="Wu L."/>
            <person name="Ma J."/>
        </authorList>
    </citation>
    <scope>NUCLEOTIDE SEQUENCE [LARGE SCALE GENOMIC DNA]</scope>
    <source>
        <strain evidence="2 3">JCM 13002</strain>
    </source>
</reference>
<sequence>MPRDLAGIPGAGNRDSPLWDRAPQLPPDAAPVVGVPTGARPVSPGAAPPPAPRTHPPNATRPRARWRFLLPLTSRQRPPAARAFTRAARGDTSKGPDRVGRGPS</sequence>
<feature type="compositionally biased region" description="Pro residues" evidence="1">
    <location>
        <begin position="46"/>
        <end position="55"/>
    </location>
</feature>
<organism evidence="2 3">
    <name type="scientific">Kitasatospora arboriphila</name>
    <dbReference type="NCBI Taxonomy" id="258052"/>
    <lineage>
        <taxon>Bacteria</taxon>
        <taxon>Bacillati</taxon>
        <taxon>Actinomycetota</taxon>
        <taxon>Actinomycetes</taxon>
        <taxon>Kitasatosporales</taxon>
        <taxon>Streptomycetaceae</taxon>
        <taxon>Kitasatospora</taxon>
    </lineage>
</organism>